<evidence type="ECO:0008006" key="9">
    <source>
        <dbReference type="Google" id="ProtNLM"/>
    </source>
</evidence>
<dbReference type="EnsemblMetazoa" id="XM_029488944.1">
    <property type="protein sequence ID" value="XP_029344804.1"/>
    <property type="gene ID" value="LOC100167873"/>
</dbReference>
<accession>A0A8R2JRL7</accession>
<feature type="transmembrane region" description="Helical" evidence="6">
    <location>
        <begin position="57"/>
        <end position="79"/>
    </location>
</feature>
<evidence type="ECO:0000313" key="7">
    <source>
        <dbReference type="EnsemblMetazoa" id="XP_029344805.1"/>
    </source>
</evidence>
<dbReference type="Proteomes" id="UP000007819">
    <property type="component" value="Chromosome A2"/>
</dbReference>
<keyword evidence="5 6" id="KW-0472">Membrane</keyword>
<evidence type="ECO:0000256" key="5">
    <source>
        <dbReference type="ARBA" id="ARBA00023136"/>
    </source>
</evidence>
<organism evidence="7 8">
    <name type="scientific">Acyrthosiphon pisum</name>
    <name type="common">Pea aphid</name>
    <dbReference type="NCBI Taxonomy" id="7029"/>
    <lineage>
        <taxon>Eukaryota</taxon>
        <taxon>Metazoa</taxon>
        <taxon>Ecdysozoa</taxon>
        <taxon>Arthropoda</taxon>
        <taxon>Hexapoda</taxon>
        <taxon>Insecta</taxon>
        <taxon>Pterygota</taxon>
        <taxon>Neoptera</taxon>
        <taxon>Paraneoptera</taxon>
        <taxon>Hemiptera</taxon>
        <taxon>Sternorrhyncha</taxon>
        <taxon>Aphidomorpha</taxon>
        <taxon>Aphidoidea</taxon>
        <taxon>Aphididae</taxon>
        <taxon>Macrosiphini</taxon>
        <taxon>Acyrthosiphon</taxon>
    </lineage>
</organism>
<dbReference type="PANTHER" id="PTHR12050:SF0">
    <property type="entry name" value="RH04491P"/>
    <property type="match status" value="1"/>
</dbReference>
<feature type="transmembrane region" description="Helical" evidence="6">
    <location>
        <begin position="85"/>
        <end position="113"/>
    </location>
</feature>
<proteinExistence type="inferred from homology"/>
<evidence type="ECO:0000256" key="6">
    <source>
        <dbReference type="SAM" id="Phobius"/>
    </source>
</evidence>
<evidence type="ECO:0000256" key="4">
    <source>
        <dbReference type="ARBA" id="ARBA00022989"/>
    </source>
</evidence>
<comment type="subcellular location">
    <subcellularLocation>
        <location evidence="1">Membrane</location>
        <topology evidence="1">Multi-pass membrane protein</topology>
    </subcellularLocation>
</comment>
<sequence length="144" mass="16212">MSLAFAGSIGMTLVILACALPDLNSWWPFIVVIFYLLAPLPTMLMKRFNDYSGSGNANMDLAVFITMGIVVSSFALPIIMARVNAIAWTACNFTLCGNIVVYLTFIGFFLTLYQEDTDYSLCQYPENRMQLTRWIKGLLITYTF</sequence>
<keyword evidence="8" id="KW-1185">Reference proteome</keyword>
<keyword evidence="4 6" id="KW-1133">Transmembrane helix</keyword>
<dbReference type="GO" id="GO:0032511">
    <property type="term" value="P:late endosome to vacuole transport via multivesicular body sorting pathway"/>
    <property type="evidence" value="ECO:0007669"/>
    <property type="project" value="TreeGrafter"/>
</dbReference>
<keyword evidence="3 6" id="KW-0812">Transmembrane</keyword>
<evidence type="ECO:0000256" key="2">
    <source>
        <dbReference type="ARBA" id="ARBA00005645"/>
    </source>
</evidence>
<evidence type="ECO:0000256" key="3">
    <source>
        <dbReference type="ARBA" id="ARBA00022692"/>
    </source>
</evidence>
<dbReference type="GO" id="GO:0016020">
    <property type="term" value="C:membrane"/>
    <property type="evidence" value="ECO:0007669"/>
    <property type="project" value="UniProtKB-SubCell"/>
</dbReference>
<dbReference type="AlphaFoldDB" id="A0A8R2JRL7"/>
<evidence type="ECO:0000313" key="8">
    <source>
        <dbReference type="Proteomes" id="UP000007819"/>
    </source>
</evidence>
<reference evidence="7" key="2">
    <citation type="submission" date="2022-06" db="UniProtKB">
        <authorList>
            <consortium name="EnsemblMetazoa"/>
        </authorList>
    </citation>
    <scope>IDENTIFICATION</scope>
</reference>
<gene>
    <name evidence="7" type="primary">100167873</name>
</gene>
<reference evidence="8" key="1">
    <citation type="submission" date="2010-06" db="EMBL/GenBank/DDBJ databases">
        <authorList>
            <person name="Jiang H."/>
            <person name="Abraham K."/>
            <person name="Ali S."/>
            <person name="Alsbrooks S.L."/>
            <person name="Anim B.N."/>
            <person name="Anosike U.S."/>
            <person name="Attaway T."/>
            <person name="Bandaranaike D.P."/>
            <person name="Battles P.K."/>
            <person name="Bell S.N."/>
            <person name="Bell A.V."/>
            <person name="Beltran B."/>
            <person name="Bickham C."/>
            <person name="Bustamante Y."/>
            <person name="Caleb T."/>
            <person name="Canada A."/>
            <person name="Cardenas V."/>
            <person name="Carter K."/>
            <person name="Chacko J."/>
            <person name="Chandrabose M.N."/>
            <person name="Chavez D."/>
            <person name="Chavez A."/>
            <person name="Chen L."/>
            <person name="Chu H.-S."/>
            <person name="Claassen K.J."/>
            <person name="Cockrell R."/>
            <person name="Collins M."/>
            <person name="Cooper J.A."/>
            <person name="Cree A."/>
            <person name="Curry S.M."/>
            <person name="Da Y."/>
            <person name="Dao M.D."/>
            <person name="Das B."/>
            <person name="Davila M.-L."/>
            <person name="Davy-Carroll L."/>
            <person name="Denson S."/>
            <person name="Dinh H."/>
            <person name="Ebong V.E."/>
            <person name="Edwards J.R."/>
            <person name="Egan A."/>
            <person name="El-Daye J."/>
            <person name="Escobedo L."/>
            <person name="Fernandez S."/>
            <person name="Fernando P.R."/>
            <person name="Flagg N."/>
            <person name="Forbes L.D."/>
            <person name="Fowler R.G."/>
            <person name="Fu Q."/>
            <person name="Gabisi R.A."/>
            <person name="Ganer J."/>
            <person name="Garbino Pronczuk A."/>
            <person name="Garcia R.M."/>
            <person name="Garner T."/>
            <person name="Garrett T.E."/>
            <person name="Gonzalez D.A."/>
            <person name="Hamid H."/>
            <person name="Hawkins E.S."/>
            <person name="Hirani K."/>
            <person name="Hogues M.E."/>
            <person name="Hollins B."/>
            <person name="Hsiao C.-H."/>
            <person name="Jabil R."/>
            <person name="James M.L."/>
            <person name="Jhangiani S.N."/>
            <person name="Johnson B."/>
            <person name="Johnson Q."/>
            <person name="Joshi V."/>
            <person name="Kalu J.B."/>
            <person name="Kam C."/>
            <person name="Kashfia A."/>
            <person name="Keebler J."/>
            <person name="Kisamo H."/>
            <person name="Kovar C.L."/>
            <person name="Lago L.A."/>
            <person name="Lai C.-Y."/>
            <person name="Laidlaw J."/>
            <person name="Lara F."/>
            <person name="Le T.-K."/>
            <person name="Lee S.L."/>
            <person name="Legall F.H."/>
            <person name="Lemon S.J."/>
            <person name="Lewis L.R."/>
            <person name="Li B."/>
            <person name="Liu Y."/>
            <person name="Liu Y.-S."/>
            <person name="Lopez J."/>
            <person name="Lozado R.J."/>
            <person name="Lu J."/>
            <person name="Madu R.C."/>
            <person name="Maheshwari M."/>
            <person name="Maheshwari R."/>
            <person name="Malloy K."/>
            <person name="Martinez E."/>
            <person name="Mathew T."/>
            <person name="Mercado I.C."/>
            <person name="Mercado C."/>
            <person name="Meyer B."/>
            <person name="Montgomery K."/>
            <person name="Morgan M.B."/>
            <person name="Munidasa M."/>
            <person name="Nazareth L.V."/>
            <person name="Nelson J."/>
            <person name="Ng B.M."/>
            <person name="Nguyen N.B."/>
            <person name="Nguyen P.Q."/>
            <person name="Nguyen T."/>
            <person name="Obregon M."/>
            <person name="Okwuonu G.O."/>
            <person name="Onwere C.G."/>
            <person name="Orozco G."/>
            <person name="Parra A."/>
            <person name="Patel S."/>
            <person name="Patil S."/>
            <person name="Perez A."/>
            <person name="Perez Y."/>
            <person name="Pham C."/>
            <person name="Primus E.L."/>
            <person name="Pu L.-L."/>
            <person name="Puazo M."/>
            <person name="Qin X."/>
            <person name="Quiroz J.B."/>
            <person name="Reese J."/>
            <person name="Richards S."/>
            <person name="Rives C.M."/>
            <person name="Robberts R."/>
            <person name="Ruiz S.J."/>
            <person name="Ruiz M.J."/>
            <person name="Santibanez J."/>
            <person name="Schneider B.W."/>
            <person name="Sisson I."/>
            <person name="Smith M."/>
            <person name="Sodergren E."/>
            <person name="Song X.-Z."/>
            <person name="Song B.B."/>
            <person name="Summersgill H."/>
            <person name="Thelus R."/>
            <person name="Thornton R.D."/>
            <person name="Trejos Z.Y."/>
            <person name="Usmani K."/>
            <person name="Vattathil S."/>
            <person name="Villasana D."/>
            <person name="Walker D.L."/>
            <person name="Wang S."/>
            <person name="Wang K."/>
            <person name="White C.S."/>
            <person name="Williams A.C."/>
            <person name="Williamson J."/>
            <person name="Wilson K."/>
            <person name="Woghiren I.O."/>
            <person name="Woodworth J.R."/>
            <person name="Worley K.C."/>
            <person name="Wright R.A."/>
            <person name="Wu W."/>
            <person name="Young L."/>
            <person name="Zhang L."/>
            <person name="Zhang J."/>
            <person name="Zhu Y."/>
            <person name="Muzny D.M."/>
            <person name="Weinstock G."/>
            <person name="Gibbs R.A."/>
        </authorList>
    </citation>
    <scope>NUCLEOTIDE SEQUENCE [LARGE SCALE GENOMIC DNA]</scope>
    <source>
        <strain evidence="8">LSR1</strain>
    </source>
</reference>
<name>A0A8R2JRL7_ACYPI</name>
<dbReference type="OrthoDB" id="14246at2759"/>
<dbReference type="PANTHER" id="PTHR12050">
    <property type="entry name" value="LEPTIN RECEPTOR-RELATED"/>
    <property type="match status" value="1"/>
</dbReference>
<dbReference type="EnsemblMetazoa" id="XM_029488945.1">
    <property type="protein sequence ID" value="XP_029344805.1"/>
    <property type="gene ID" value="LOC100167873"/>
</dbReference>
<evidence type="ECO:0000256" key="1">
    <source>
        <dbReference type="ARBA" id="ARBA00004141"/>
    </source>
</evidence>
<dbReference type="InterPro" id="IPR007262">
    <property type="entry name" value="Vps55/LEPROT"/>
</dbReference>
<dbReference type="GO" id="GO:0005768">
    <property type="term" value="C:endosome"/>
    <property type="evidence" value="ECO:0007669"/>
    <property type="project" value="TreeGrafter"/>
</dbReference>
<dbReference type="Pfam" id="PF04133">
    <property type="entry name" value="Vps55"/>
    <property type="match status" value="1"/>
</dbReference>
<protein>
    <recommendedName>
        <fullName evidence="9">Leptin receptor gene-related protein</fullName>
    </recommendedName>
</protein>
<comment type="similarity">
    <text evidence="2">Belongs to the OB-RGRP/VPS55 family.</text>
</comment>